<feature type="compositionally biased region" description="Low complexity" evidence="1">
    <location>
        <begin position="15"/>
        <end position="27"/>
    </location>
</feature>
<evidence type="ECO:0000313" key="4">
    <source>
        <dbReference type="Proteomes" id="UP001054857"/>
    </source>
</evidence>
<accession>A0AAD3E444</accession>
<keyword evidence="2" id="KW-1133">Transmembrane helix</keyword>
<evidence type="ECO:0000256" key="1">
    <source>
        <dbReference type="SAM" id="MobiDB-lite"/>
    </source>
</evidence>
<dbReference type="AlphaFoldDB" id="A0AAD3E444"/>
<feature type="non-terminal residue" evidence="3">
    <location>
        <position position="177"/>
    </location>
</feature>
<name>A0AAD3E444_9CHLO</name>
<reference evidence="3 4" key="1">
    <citation type="journal article" date="2021" name="Sci. Rep.">
        <title>Genome sequencing of the multicellular alga Astrephomene provides insights into convergent evolution of germ-soma differentiation.</title>
        <authorList>
            <person name="Yamashita S."/>
            <person name="Yamamoto K."/>
            <person name="Matsuzaki R."/>
            <person name="Suzuki S."/>
            <person name="Yamaguchi H."/>
            <person name="Hirooka S."/>
            <person name="Minakuchi Y."/>
            <person name="Miyagishima S."/>
            <person name="Kawachi M."/>
            <person name="Toyoda A."/>
            <person name="Nozaki H."/>
        </authorList>
    </citation>
    <scope>NUCLEOTIDE SEQUENCE [LARGE SCALE GENOMIC DNA]</scope>
    <source>
        <strain evidence="3 4">NIES-4017</strain>
    </source>
</reference>
<feature type="transmembrane region" description="Helical" evidence="2">
    <location>
        <begin position="42"/>
        <end position="61"/>
    </location>
</feature>
<feature type="region of interest" description="Disordered" evidence="1">
    <location>
        <begin position="1"/>
        <end position="27"/>
    </location>
</feature>
<feature type="transmembrane region" description="Helical" evidence="2">
    <location>
        <begin position="73"/>
        <end position="97"/>
    </location>
</feature>
<proteinExistence type="predicted"/>
<keyword evidence="2" id="KW-0812">Transmembrane</keyword>
<organism evidence="3 4">
    <name type="scientific">Astrephomene gubernaculifera</name>
    <dbReference type="NCBI Taxonomy" id="47775"/>
    <lineage>
        <taxon>Eukaryota</taxon>
        <taxon>Viridiplantae</taxon>
        <taxon>Chlorophyta</taxon>
        <taxon>core chlorophytes</taxon>
        <taxon>Chlorophyceae</taxon>
        <taxon>CS clade</taxon>
        <taxon>Chlamydomonadales</taxon>
        <taxon>Astrephomenaceae</taxon>
        <taxon>Astrephomene</taxon>
    </lineage>
</organism>
<gene>
    <name evidence="3" type="ORF">Agub_g14804</name>
</gene>
<dbReference type="EMBL" id="BMAR01000060">
    <property type="protein sequence ID" value="GFR52269.1"/>
    <property type="molecule type" value="Genomic_DNA"/>
</dbReference>
<dbReference type="Proteomes" id="UP001054857">
    <property type="component" value="Unassembled WGS sequence"/>
</dbReference>
<evidence type="ECO:0000313" key="3">
    <source>
        <dbReference type="EMBL" id="GFR52269.1"/>
    </source>
</evidence>
<protein>
    <submittedName>
        <fullName evidence="3">Uncharacterized protein</fullName>
    </submittedName>
</protein>
<sequence>PANQNGTAPVHDTLPSAAPSSSPAAADSAPAKKFRFGIVRWFYARMYASLYSFTISTMRHFDSWPFRPDIKYFRMLSFIQFLGIFAVGAIVVMGWLYSARNSSCAKSAKTCNTCLAVHERYFGSEEPICTAVEKAITRIVASTQGTWLNNGVREERYCNFDCTGTFAVTDTCPPVTN</sequence>
<keyword evidence="4" id="KW-1185">Reference proteome</keyword>
<evidence type="ECO:0000256" key="2">
    <source>
        <dbReference type="SAM" id="Phobius"/>
    </source>
</evidence>
<keyword evidence="2" id="KW-0472">Membrane</keyword>
<comment type="caution">
    <text evidence="3">The sequence shown here is derived from an EMBL/GenBank/DDBJ whole genome shotgun (WGS) entry which is preliminary data.</text>
</comment>